<dbReference type="RefSeq" id="WP_170203190.1">
    <property type="nucleotide sequence ID" value="NZ_CP051685.1"/>
</dbReference>
<reference evidence="2 3" key="1">
    <citation type="submission" date="2020-04" db="EMBL/GenBank/DDBJ databases">
        <title>Genome sequencing of novel species.</title>
        <authorList>
            <person name="Heo J."/>
            <person name="Kim S.-J."/>
            <person name="Kim J.-S."/>
            <person name="Hong S.-B."/>
            <person name="Kwon S.-W."/>
        </authorList>
    </citation>
    <scope>NUCLEOTIDE SEQUENCE [LARGE SCALE GENOMIC DNA]</scope>
    <source>
        <strain evidence="2 3">GN2-R2</strain>
    </source>
</reference>
<evidence type="ECO:0000256" key="1">
    <source>
        <dbReference type="SAM" id="SignalP"/>
    </source>
</evidence>
<evidence type="ECO:0000313" key="3">
    <source>
        <dbReference type="Proteomes" id="UP000502415"/>
    </source>
</evidence>
<accession>A0A7Z2VYE3</accession>
<evidence type="ECO:0000313" key="2">
    <source>
        <dbReference type="EMBL" id="QJE01162.1"/>
    </source>
</evidence>
<gene>
    <name evidence="2" type="ORF">HH212_14900</name>
</gene>
<keyword evidence="1" id="KW-0732">Signal</keyword>
<dbReference type="EMBL" id="CP051685">
    <property type="protein sequence ID" value="QJE01162.1"/>
    <property type="molecule type" value="Genomic_DNA"/>
</dbReference>
<feature type="chain" id="PRO_5031502145" evidence="1">
    <location>
        <begin position="27"/>
        <end position="175"/>
    </location>
</feature>
<name>A0A7Z2VYE3_9BURK</name>
<keyword evidence="3" id="KW-1185">Reference proteome</keyword>
<sequence>MRLPKITASLAALLLSSPFAALPVQAAPADTPAKQRLCKPCRMPSLPIALPRHGMVLAAGSFLSTGSLWYMVDLERGEASRILARDDRTAHKTDIVEHTTRPIPPDDLATLRRIADGIWASTGPLPTVMATDAAWDLWQLDGDDVRRDFGPGDPDGLGKEAKQIMQRLVGVAAPA</sequence>
<proteinExistence type="predicted"/>
<dbReference type="KEGG" id="mfy:HH212_14900"/>
<feature type="signal peptide" evidence="1">
    <location>
        <begin position="1"/>
        <end position="26"/>
    </location>
</feature>
<dbReference type="Proteomes" id="UP000502415">
    <property type="component" value="Chromosome"/>
</dbReference>
<organism evidence="2 3">
    <name type="scientific">Massilia forsythiae</name>
    <dbReference type="NCBI Taxonomy" id="2728020"/>
    <lineage>
        <taxon>Bacteria</taxon>
        <taxon>Pseudomonadati</taxon>
        <taxon>Pseudomonadota</taxon>
        <taxon>Betaproteobacteria</taxon>
        <taxon>Burkholderiales</taxon>
        <taxon>Oxalobacteraceae</taxon>
        <taxon>Telluria group</taxon>
        <taxon>Massilia</taxon>
    </lineage>
</organism>
<protein>
    <submittedName>
        <fullName evidence="2">Uncharacterized protein</fullName>
    </submittedName>
</protein>
<dbReference type="AlphaFoldDB" id="A0A7Z2VYE3"/>